<dbReference type="Pfam" id="PF07686">
    <property type="entry name" value="V-set"/>
    <property type="match status" value="1"/>
</dbReference>
<reference evidence="2" key="3">
    <citation type="submission" date="2025-09" db="UniProtKB">
        <authorList>
            <consortium name="Ensembl"/>
        </authorList>
    </citation>
    <scope>IDENTIFICATION</scope>
    <source>
        <strain evidence="2">Brown Norway</strain>
    </source>
</reference>
<reference evidence="2" key="2">
    <citation type="submission" date="2025-08" db="UniProtKB">
        <authorList>
            <consortium name="Ensembl"/>
        </authorList>
    </citation>
    <scope>IDENTIFICATION</scope>
    <source>
        <strain evidence="2">Brown Norway</strain>
    </source>
</reference>
<evidence type="ECO:0000259" key="1">
    <source>
        <dbReference type="PROSITE" id="PS50835"/>
    </source>
</evidence>
<evidence type="ECO:0000313" key="2">
    <source>
        <dbReference type="Ensembl" id="ENSRNOP00000108284.1"/>
    </source>
</evidence>
<dbReference type="Proteomes" id="UP000002494">
    <property type="component" value="Chromosome 4"/>
</dbReference>
<organism evidence="2 3">
    <name type="scientific">Rattus norvegicus</name>
    <name type="common">Rat</name>
    <dbReference type="NCBI Taxonomy" id="10116"/>
    <lineage>
        <taxon>Eukaryota</taxon>
        <taxon>Metazoa</taxon>
        <taxon>Chordata</taxon>
        <taxon>Craniata</taxon>
        <taxon>Vertebrata</taxon>
        <taxon>Euteleostomi</taxon>
        <taxon>Mammalia</taxon>
        <taxon>Eutheria</taxon>
        <taxon>Euarchontoglires</taxon>
        <taxon>Glires</taxon>
        <taxon>Rodentia</taxon>
        <taxon>Myomorpha</taxon>
        <taxon>Muroidea</taxon>
        <taxon>Muridae</taxon>
        <taxon>Murinae</taxon>
        <taxon>Rattus</taxon>
    </lineage>
</organism>
<feature type="domain" description="Ig-like" evidence="1">
    <location>
        <begin position="2"/>
        <end position="89"/>
    </location>
</feature>
<dbReference type="SMART" id="SM00409">
    <property type="entry name" value="IG"/>
    <property type="match status" value="1"/>
</dbReference>
<reference evidence="2" key="1">
    <citation type="submission" date="2024-01" db="EMBL/GenBank/DDBJ databases">
        <title>GRCr8: a new rat reference genome assembly contstructed from accurate long reads and long range scaffolding.</title>
        <authorList>
            <person name="Doris P.A."/>
            <person name="Kalbfleisch T."/>
            <person name="Li K."/>
            <person name="Howe K."/>
            <person name="Wood J."/>
        </authorList>
    </citation>
    <scope>NUCLEOTIDE SEQUENCE [LARGE SCALE GENOMIC DNA]</scope>
    <source>
        <strain evidence="2">Brown Norway</strain>
    </source>
</reference>
<keyword evidence="3" id="KW-1185">Reference proteome</keyword>
<dbReference type="Gene3D" id="2.60.40.10">
    <property type="entry name" value="Immunoglobulins"/>
    <property type="match status" value="1"/>
</dbReference>
<sequence length="120" mass="13141">TGETTQSPASLSFSLGETATMTCRASDSVGSYLAWYQQKTGQVPRLLIHTASTRASGVPARFSGSGSGTDFTLTVSSLESEDVAIYYCQPYKNWSYTEIQHVTKTSRSPQCVWLYQLLPL</sequence>
<dbReference type="PROSITE" id="PS50835">
    <property type="entry name" value="IG_LIKE"/>
    <property type="match status" value="1"/>
</dbReference>
<dbReference type="Ensembl" id="ENSRNOT00000125099.1">
    <property type="protein sequence ID" value="ENSRNOP00000108284.1"/>
    <property type="gene ID" value="ENSRNOG00000074351.1"/>
</dbReference>
<dbReference type="InterPro" id="IPR007110">
    <property type="entry name" value="Ig-like_dom"/>
</dbReference>
<protein>
    <recommendedName>
        <fullName evidence="1">Ig-like domain-containing protein</fullName>
    </recommendedName>
</protein>
<dbReference type="PANTHER" id="PTHR23267">
    <property type="entry name" value="IMMUNOGLOBULIN LIGHT CHAIN"/>
    <property type="match status" value="1"/>
</dbReference>
<dbReference type="InterPro" id="IPR013783">
    <property type="entry name" value="Ig-like_fold"/>
</dbReference>
<proteinExistence type="predicted"/>
<dbReference type="InterPro" id="IPR003599">
    <property type="entry name" value="Ig_sub"/>
</dbReference>
<dbReference type="SMART" id="SM00406">
    <property type="entry name" value="IGv"/>
    <property type="match status" value="1"/>
</dbReference>
<evidence type="ECO:0000313" key="3">
    <source>
        <dbReference type="Proteomes" id="UP000002494"/>
    </source>
</evidence>
<dbReference type="InterPro" id="IPR013106">
    <property type="entry name" value="Ig_V-set"/>
</dbReference>
<dbReference type="InterPro" id="IPR036179">
    <property type="entry name" value="Ig-like_dom_sf"/>
</dbReference>
<accession>A0ABK0LSK5</accession>
<dbReference type="SUPFAM" id="SSF48726">
    <property type="entry name" value="Immunoglobulin"/>
    <property type="match status" value="1"/>
</dbReference>
<dbReference type="GeneTree" id="ENSGT00940000154413"/>
<name>A0ABK0LSK5_RAT</name>
<dbReference type="InterPro" id="IPR050150">
    <property type="entry name" value="IgV_Light_Chain"/>
</dbReference>